<protein>
    <submittedName>
        <fullName evidence="2">Uncharacterized protein</fullName>
    </submittedName>
</protein>
<evidence type="ECO:0000313" key="2">
    <source>
        <dbReference type="EMBL" id="KAF2886369.1"/>
    </source>
</evidence>
<keyword evidence="3" id="KW-1185">Reference proteome</keyword>
<evidence type="ECO:0000313" key="3">
    <source>
        <dbReference type="Proteomes" id="UP000801492"/>
    </source>
</evidence>
<dbReference type="EMBL" id="VTPC01087920">
    <property type="protein sequence ID" value="KAF2886369.1"/>
    <property type="molecule type" value="Genomic_DNA"/>
</dbReference>
<name>A0A8K0CHH7_IGNLU</name>
<dbReference type="OrthoDB" id="8194225at2759"/>
<keyword evidence="1" id="KW-1133">Transmembrane helix</keyword>
<dbReference type="GO" id="GO:0005615">
    <property type="term" value="C:extracellular space"/>
    <property type="evidence" value="ECO:0007669"/>
    <property type="project" value="TreeGrafter"/>
</dbReference>
<dbReference type="Pfam" id="PF06585">
    <property type="entry name" value="JHBP"/>
    <property type="match status" value="1"/>
</dbReference>
<gene>
    <name evidence="2" type="ORF">ILUMI_19804</name>
</gene>
<dbReference type="InterPro" id="IPR038606">
    <property type="entry name" value="To_sf"/>
</dbReference>
<evidence type="ECO:0000256" key="1">
    <source>
        <dbReference type="SAM" id="Phobius"/>
    </source>
</evidence>
<dbReference type="InterPro" id="IPR010562">
    <property type="entry name" value="Haemolymph_juvenile_hormone-bd"/>
</dbReference>
<proteinExistence type="predicted"/>
<sequence>MLRYKSCLLHFIMVVMRFVIISFAVITCLDAVDLPSYIKPCDLTDPNFDQCAIKSGQAAIPSLVKGDKKYKIPSLLPLEIPEIKFRTGDLHIKLDNAKVSGFENAQIKDFKFDPRKQHLAITVYIENANLISHYNIDGKILILPIRGDGAANITFGNMFLYLLYREEK</sequence>
<reference evidence="2" key="1">
    <citation type="submission" date="2019-08" db="EMBL/GenBank/DDBJ databases">
        <title>The genome of the North American firefly Photinus pyralis.</title>
        <authorList>
            <consortium name="Photinus pyralis genome working group"/>
            <person name="Fallon T.R."/>
            <person name="Sander Lower S.E."/>
            <person name="Weng J.-K."/>
        </authorList>
    </citation>
    <scope>NUCLEOTIDE SEQUENCE</scope>
    <source>
        <strain evidence="2">TRF0915ILg1</strain>
        <tissue evidence="2">Whole body</tissue>
    </source>
</reference>
<dbReference type="AlphaFoldDB" id="A0A8K0CHH7"/>
<dbReference type="Proteomes" id="UP000801492">
    <property type="component" value="Unassembled WGS sequence"/>
</dbReference>
<keyword evidence="1" id="KW-0812">Transmembrane</keyword>
<accession>A0A8K0CHH7</accession>
<organism evidence="2 3">
    <name type="scientific">Ignelater luminosus</name>
    <name type="common">Cucubano</name>
    <name type="synonym">Pyrophorus luminosus</name>
    <dbReference type="NCBI Taxonomy" id="2038154"/>
    <lineage>
        <taxon>Eukaryota</taxon>
        <taxon>Metazoa</taxon>
        <taxon>Ecdysozoa</taxon>
        <taxon>Arthropoda</taxon>
        <taxon>Hexapoda</taxon>
        <taxon>Insecta</taxon>
        <taxon>Pterygota</taxon>
        <taxon>Neoptera</taxon>
        <taxon>Endopterygota</taxon>
        <taxon>Coleoptera</taxon>
        <taxon>Polyphaga</taxon>
        <taxon>Elateriformia</taxon>
        <taxon>Elateroidea</taxon>
        <taxon>Elateridae</taxon>
        <taxon>Agrypninae</taxon>
        <taxon>Pyrophorini</taxon>
        <taxon>Ignelater</taxon>
    </lineage>
</organism>
<dbReference type="PANTHER" id="PTHR11008:SF32">
    <property type="entry name" value="CIRCADIAN CLOCK-CONTROLLED PROTEIN DAYWAKE-RELATED"/>
    <property type="match status" value="1"/>
</dbReference>
<feature type="transmembrane region" description="Helical" evidence="1">
    <location>
        <begin position="7"/>
        <end position="26"/>
    </location>
</feature>
<comment type="caution">
    <text evidence="2">The sequence shown here is derived from an EMBL/GenBank/DDBJ whole genome shotgun (WGS) entry which is preliminary data.</text>
</comment>
<dbReference type="PANTHER" id="PTHR11008">
    <property type="entry name" value="PROTEIN TAKEOUT-LIKE PROTEIN"/>
    <property type="match status" value="1"/>
</dbReference>
<dbReference type="Gene3D" id="3.15.10.30">
    <property type="entry name" value="Haemolymph juvenile hormone binding protein"/>
    <property type="match status" value="1"/>
</dbReference>
<keyword evidence="1" id="KW-0472">Membrane</keyword>